<dbReference type="Pfam" id="PF02311">
    <property type="entry name" value="AraC_binding"/>
    <property type="match status" value="1"/>
</dbReference>
<evidence type="ECO:0000256" key="1">
    <source>
        <dbReference type="ARBA" id="ARBA00023015"/>
    </source>
</evidence>
<evidence type="ECO:0000313" key="6">
    <source>
        <dbReference type="Proteomes" id="UP000018895"/>
    </source>
</evidence>
<feature type="domain" description="HTH araC/xylS-type" evidence="4">
    <location>
        <begin position="168"/>
        <end position="266"/>
    </location>
</feature>
<dbReference type="InterPro" id="IPR009057">
    <property type="entry name" value="Homeodomain-like_sf"/>
</dbReference>
<evidence type="ECO:0000256" key="3">
    <source>
        <dbReference type="ARBA" id="ARBA00023163"/>
    </source>
</evidence>
<dbReference type="InterPro" id="IPR020449">
    <property type="entry name" value="Tscrpt_reg_AraC-type_HTH"/>
</dbReference>
<dbReference type="OrthoDB" id="9807321at2"/>
<keyword evidence="1" id="KW-0805">Transcription regulation</keyword>
<name>W4Q9R0_9BACI</name>
<evidence type="ECO:0000313" key="5">
    <source>
        <dbReference type="EMBL" id="GAE28740.1"/>
    </source>
</evidence>
<comment type="caution">
    <text evidence="5">The sequence shown here is derived from an EMBL/GenBank/DDBJ whole genome shotgun (WGS) entry which is preliminary data.</text>
</comment>
<protein>
    <submittedName>
        <fullName evidence="5">DNA-binding response regulator</fullName>
    </submittedName>
</protein>
<keyword evidence="6" id="KW-1185">Reference proteome</keyword>
<dbReference type="InterPro" id="IPR037923">
    <property type="entry name" value="HTH-like"/>
</dbReference>
<evidence type="ECO:0000256" key="2">
    <source>
        <dbReference type="ARBA" id="ARBA00023125"/>
    </source>
</evidence>
<dbReference type="STRING" id="1236971.JCM9152_69"/>
<dbReference type="PRINTS" id="PR00032">
    <property type="entry name" value="HTHARAC"/>
</dbReference>
<dbReference type="SMART" id="SM00342">
    <property type="entry name" value="HTH_ARAC"/>
    <property type="match status" value="1"/>
</dbReference>
<dbReference type="PANTHER" id="PTHR43280">
    <property type="entry name" value="ARAC-FAMILY TRANSCRIPTIONAL REGULATOR"/>
    <property type="match status" value="1"/>
</dbReference>
<accession>W4Q9R0</accession>
<dbReference type="Pfam" id="PF12833">
    <property type="entry name" value="HTH_18"/>
    <property type="match status" value="1"/>
</dbReference>
<dbReference type="RefSeq" id="WP_035339688.1">
    <property type="nucleotide sequence ID" value="NZ_BAUU01000001.1"/>
</dbReference>
<dbReference type="SUPFAM" id="SSF46689">
    <property type="entry name" value="Homeodomain-like"/>
    <property type="match status" value="2"/>
</dbReference>
<dbReference type="GO" id="GO:0003700">
    <property type="term" value="F:DNA-binding transcription factor activity"/>
    <property type="evidence" value="ECO:0007669"/>
    <property type="project" value="InterPro"/>
</dbReference>
<keyword evidence="3" id="KW-0804">Transcription</keyword>
<dbReference type="Proteomes" id="UP000018895">
    <property type="component" value="Unassembled WGS sequence"/>
</dbReference>
<dbReference type="EMBL" id="BAUU01000001">
    <property type="protein sequence ID" value="GAE28740.1"/>
    <property type="molecule type" value="Genomic_DNA"/>
</dbReference>
<dbReference type="PANTHER" id="PTHR43280:SF30">
    <property type="entry name" value="MMSAB OPERON REGULATORY PROTEIN"/>
    <property type="match status" value="1"/>
</dbReference>
<dbReference type="SUPFAM" id="SSF51215">
    <property type="entry name" value="Regulatory protein AraC"/>
    <property type="match status" value="1"/>
</dbReference>
<evidence type="ECO:0000259" key="4">
    <source>
        <dbReference type="PROSITE" id="PS01124"/>
    </source>
</evidence>
<organism evidence="5 6">
    <name type="scientific">Halalkalibacter hemicellulosilyticusJCM 9152</name>
    <dbReference type="NCBI Taxonomy" id="1236971"/>
    <lineage>
        <taxon>Bacteria</taxon>
        <taxon>Bacillati</taxon>
        <taxon>Bacillota</taxon>
        <taxon>Bacilli</taxon>
        <taxon>Bacillales</taxon>
        <taxon>Bacillaceae</taxon>
        <taxon>Halalkalibacter</taxon>
    </lineage>
</organism>
<keyword evidence="2 5" id="KW-0238">DNA-binding</keyword>
<sequence length="270" mass="31067">MVKLDSLTSYYSKGLFSVSDVFWCSLEGGYSNLNFKTPAAGFLYVLKGEGKFTFDGTEYSATPGTILHGGCQMNLDYETSPKTDFEYCLIHYTCEANTVEKHTNSHYKLQVHLNHTLLELLKSLHTNSVASGPLSAFRSRILFYQLLYESIVSCQNESHSNEQTNMVHDAIRYFQLNYNKSITLTDMANRYGVSQGFFSSQFRYYNGLSPIDYLIKFRIKKAKELLSFTHHSVLDIAKTIGYADVYYFSRLFKKHTGMSPSVYRKYHNQR</sequence>
<gene>
    <name evidence="5" type="ORF">JCM9152_69</name>
</gene>
<dbReference type="InterPro" id="IPR003313">
    <property type="entry name" value="AraC-bd"/>
</dbReference>
<dbReference type="AlphaFoldDB" id="W4Q9R0"/>
<dbReference type="InterPro" id="IPR018060">
    <property type="entry name" value="HTH_AraC"/>
</dbReference>
<reference evidence="5" key="1">
    <citation type="journal article" date="2014" name="Genome Announc.">
        <title>Draft Genome Sequences of Three Alkaliphilic Bacillus Strains, Bacillus wakoensis JCM 9140T, Bacillus akibai JCM 9157T, and Bacillus hemicellulosilyticus JCM 9152T.</title>
        <authorList>
            <person name="Yuki M."/>
            <person name="Oshima K."/>
            <person name="Suda W."/>
            <person name="Oshida Y."/>
            <person name="Kitamura K."/>
            <person name="Iida T."/>
            <person name="Hattori M."/>
            <person name="Ohkuma M."/>
        </authorList>
    </citation>
    <scope>NUCLEOTIDE SEQUENCE [LARGE SCALE GENOMIC DNA]</scope>
    <source>
        <strain evidence="5">JCM 9152</strain>
    </source>
</reference>
<dbReference type="PROSITE" id="PS01124">
    <property type="entry name" value="HTH_ARAC_FAMILY_2"/>
    <property type="match status" value="1"/>
</dbReference>
<proteinExistence type="predicted"/>
<dbReference type="Gene3D" id="1.10.10.60">
    <property type="entry name" value="Homeodomain-like"/>
    <property type="match status" value="2"/>
</dbReference>
<dbReference type="GO" id="GO:0043565">
    <property type="term" value="F:sequence-specific DNA binding"/>
    <property type="evidence" value="ECO:0007669"/>
    <property type="project" value="InterPro"/>
</dbReference>